<evidence type="ECO:0000313" key="2">
    <source>
        <dbReference type="Proteomes" id="UP000306196"/>
    </source>
</evidence>
<dbReference type="RefSeq" id="WP_138087937.1">
    <property type="nucleotide sequence ID" value="NZ_VAUV01000016.1"/>
</dbReference>
<reference evidence="1 2" key="1">
    <citation type="submission" date="2019-05" db="EMBL/GenBank/DDBJ databases">
        <title>Verrucobacter flavum gen. nov., sp. nov. a new member of the family Verrucomicrobiaceae.</title>
        <authorList>
            <person name="Szuroczki S."/>
            <person name="Abbaszade G."/>
            <person name="Szabo A."/>
            <person name="Felfoldi T."/>
            <person name="Schumann P."/>
            <person name="Boka K."/>
            <person name="Keki Z."/>
            <person name="Toumi M."/>
            <person name="Toth E."/>
        </authorList>
    </citation>
    <scope>NUCLEOTIDE SEQUENCE [LARGE SCALE GENOMIC DNA]</scope>
    <source>
        <strain evidence="1 2">MG-N-17</strain>
    </source>
</reference>
<dbReference type="AlphaFoldDB" id="A0A5R8K9S2"/>
<dbReference type="Pfam" id="PF05717">
    <property type="entry name" value="TnpB_IS66"/>
    <property type="match status" value="1"/>
</dbReference>
<organism evidence="1 2">
    <name type="scientific">Phragmitibacter flavus</name>
    <dbReference type="NCBI Taxonomy" id="2576071"/>
    <lineage>
        <taxon>Bacteria</taxon>
        <taxon>Pseudomonadati</taxon>
        <taxon>Verrucomicrobiota</taxon>
        <taxon>Verrucomicrobiia</taxon>
        <taxon>Verrucomicrobiales</taxon>
        <taxon>Verrucomicrobiaceae</taxon>
        <taxon>Phragmitibacter</taxon>
    </lineage>
</organism>
<comment type="caution">
    <text evidence="1">The sequence shown here is derived from an EMBL/GenBank/DDBJ whole genome shotgun (WGS) entry which is preliminary data.</text>
</comment>
<dbReference type="PANTHER" id="PTHR36455:SF1">
    <property type="entry name" value="BLR8292 PROTEIN"/>
    <property type="match status" value="1"/>
</dbReference>
<keyword evidence="2" id="KW-1185">Reference proteome</keyword>
<name>A0A5R8K9S2_9BACT</name>
<proteinExistence type="predicted"/>
<evidence type="ECO:0000313" key="1">
    <source>
        <dbReference type="EMBL" id="TLD69017.1"/>
    </source>
</evidence>
<dbReference type="PANTHER" id="PTHR36455">
    <property type="match status" value="1"/>
</dbReference>
<dbReference type="EMBL" id="VAUV01000016">
    <property type="protein sequence ID" value="TLD69017.1"/>
    <property type="molecule type" value="Genomic_DNA"/>
</dbReference>
<sequence length="117" mass="13361">MLSFTGSLKVWVCVNPCDMRRGFEGLAALVSEQLKEDLRSGALFVFCNKRHTRLKVLYFDGSGLWLMTKRHEKGTFSWPRAGEVQEGKILLAPEAFAMLTDGVDLHGAKLRPWYRRD</sequence>
<protein>
    <submittedName>
        <fullName evidence="1">IS66 family insertion sequence element accessory protein TnpB</fullName>
    </submittedName>
</protein>
<dbReference type="OrthoDB" id="4956084at2"/>
<accession>A0A5R8K9S2</accession>
<gene>
    <name evidence="1" type="primary">tnpB</name>
    <name evidence="1" type="ORF">FEM03_19300</name>
</gene>
<dbReference type="InterPro" id="IPR008878">
    <property type="entry name" value="Transposase_IS66_Orf2"/>
</dbReference>
<dbReference type="NCBIfam" id="NF033819">
    <property type="entry name" value="IS66_TnpB"/>
    <property type="match status" value="1"/>
</dbReference>
<dbReference type="Proteomes" id="UP000306196">
    <property type="component" value="Unassembled WGS sequence"/>
</dbReference>